<evidence type="ECO:0000313" key="3">
    <source>
        <dbReference type="Proteomes" id="UP001168098"/>
    </source>
</evidence>
<dbReference type="GO" id="GO:0009733">
    <property type="term" value="P:response to auxin"/>
    <property type="evidence" value="ECO:0007669"/>
    <property type="project" value="InterPro"/>
</dbReference>
<organism evidence="2 3">
    <name type="scientific">Vitis rotundifolia</name>
    <name type="common">Muscadine grape</name>
    <dbReference type="NCBI Taxonomy" id="103349"/>
    <lineage>
        <taxon>Eukaryota</taxon>
        <taxon>Viridiplantae</taxon>
        <taxon>Streptophyta</taxon>
        <taxon>Embryophyta</taxon>
        <taxon>Tracheophyta</taxon>
        <taxon>Spermatophyta</taxon>
        <taxon>Magnoliopsida</taxon>
        <taxon>eudicotyledons</taxon>
        <taxon>Gunneridae</taxon>
        <taxon>Pentapetalae</taxon>
        <taxon>rosids</taxon>
        <taxon>Vitales</taxon>
        <taxon>Vitaceae</taxon>
        <taxon>Viteae</taxon>
        <taxon>Vitis</taxon>
    </lineage>
</organism>
<dbReference type="InterPro" id="IPR003676">
    <property type="entry name" value="SAUR_fam"/>
</dbReference>
<accession>A0AA39DPI6</accession>
<sequence>MAFSVKRVKKIRQIMCLRQVMQRQKTTSVSAGHRRFVIPTWLLNLLIFVALLDKAEEEFGLQIERRPGFCFPVEWVLFFYRSTQVFLEKNEKKYGGPKAILC</sequence>
<proteinExistence type="inferred from homology"/>
<keyword evidence="3" id="KW-1185">Reference proteome</keyword>
<comment type="similarity">
    <text evidence="1">Belongs to the ARG7 family.</text>
</comment>
<dbReference type="AlphaFoldDB" id="A0AA39DPI6"/>
<evidence type="ECO:0000313" key="2">
    <source>
        <dbReference type="EMBL" id="KAJ9691449.1"/>
    </source>
</evidence>
<dbReference type="Proteomes" id="UP001168098">
    <property type="component" value="Unassembled WGS sequence"/>
</dbReference>
<gene>
    <name evidence="2" type="ORF">PVL29_013582</name>
</gene>
<reference evidence="2 3" key="1">
    <citation type="journal article" date="2023" name="BMC Biotechnol.">
        <title>Vitis rotundifolia cv Carlos genome sequencing.</title>
        <authorList>
            <person name="Huff M."/>
            <person name="Hulse-Kemp A."/>
            <person name="Scheffler B."/>
            <person name="Youngblood R."/>
            <person name="Simpson S."/>
            <person name="Babiker E."/>
            <person name="Staton M."/>
        </authorList>
    </citation>
    <scope>NUCLEOTIDE SEQUENCE [LARGE SCALE GENOMIC DNA]</scope>
    <source>
        <tissue evidence="2">Leaf</tissue>
    </source>
</reference>
<dbReference type="Pfam" id="PF02519">
    <property type="entry name" value="Auxin_inducible"/>
    <property type="match status" value="1"/>
</dbReference>
<evidence type="ECO:0000256" key="1">
    <source>
        <dbReference type="ARBA" id="ARBA00006974"/>
    </source>
</evidence>
<comment type="caution">
    <text evidence="2">The sequence shown here is derived from an EMBL/GenBank/DDBJ whole genome shotgun (WGS) entry which is preliminary data.</text>
</comment>
<dbReference type="EMBL" id="JARBHA010000010">
    <property type="protein sequence ID" value="KAJ9691449.1"/>
    <property type="molecule type" value="Genomic_DNA"/>
</dbReference>
<protein>
    <submittedName>
        <fullName evidence="2">Uncharacterized protein</fullName>
    </submittedName>
</protein>
<name>A0AA39DPI6_VITRO</name>